<feature type="transmembrane region" description="Helical" evidence="5">
    <location>
        <begin position="159"/>
        <end position="177"/>
    </location>
</feature>
<feature type="transmembrane region" description="Helical" evidence="5">
    <location>
        <begin position="280"/>
        <end position="302"/>
    </location>
</feature>
<proteinExistence type="predicted"/>
<dbReference type="InterPro" id="IPR052951">
    <property type="entry name" value="Tellurite_res_ion_channel"/>
</dbReference>
<keyword evidence="2 5" id="KW-0812">Transmembrane</keyword>
<dbReference type="PROSITE" id="PS51257">
    <property type="entry name" value="PROKAR_LIPOPROTEIN"/>
    <property type="match status" value="1"/>
</dbReference>
<sequence>MNFKRESFAKIPAPLAGLGLGVSCLGIVILNFNILFGNILGVIAAIVLSIYLLKIILNVSAFKNDLNHPVFSSIVPTFSMGIMIMSNYLGQIIYEAGRIVWIVAVILHGLLLINFLRNILKEFDFLNILPSYFIPPVGIVVACVSGGMFNFSILSETLFYFGFISYFITLTFIIIRLQRGNIPSQNKPTLAILAAPASLCLAGYLSLNSVPNPVFISILVPLSIIMTIIVYAMFIKLLRIPFNPGYSAYTFPVAISAAAMVKFTGYLKNLGNAWASNVEVFAIIEVYIAILIVFYVGIRYLYFYIGTTESEGLT</sequence>
<feature type="transmembrane region" description="Helical" evidence="5">
    <location>
        <begin position="69"/>
        <end position="93"/>
    </location>
</feature>
<dbReference type="EMBL" id="LAZR01020543">
    <property type="protein sequence ID" value="KKL88518.1"/>
    <property type="molecule type" value="Genomic_DNA"/>
</dbReference>
<feature type="transmembrane region" description="Helical" evidence="5">
    <location>
        <begin position="36"/>
        <end position="57"/>
    </location>
</feature>
<dbReference type="PANTHER" id="PTHR37955">
    <property type="entry name" value="TELLURITE RESISTANCE PROTEIN TEHA"/>
    <property type="match status" value="1"/>
</dbReference>
<evidence type="ECO:0000256" key="2">
    <source>
        <dbReference type="ARBA" id="ARBA00022692"/>
    </source>
</evidence>
<feature type="transmembrane region" description="Helical" evidence="5">
    <location>
        <begin position="189"/>
        <end position="207"/>
    </location>
</feature>
<gene>
    <name evidence="6" type="ORF">LCGC14_1923890</name>
</gene>
<feature type="transmembrane region" description="Helical" evidence="5">
    <location>
        <begin position="132"/>
        <end position="153"/>
    </location>
</feature>
<comment type="caution">
    <text evidence="6">The sequence shown here is derived from an EMBL/GenBank/DDBJ whole genome shotgun (WGS) entry which is preliminary data.</text>
</comment>
<organism evidence="6">
    <name type="scientific">marine sediment metagenome</name>
    <dbReference type="NCBI Taxonomy" id="412755"/>
    <lineage>
        <taxon>unclassified sequences</taxon>
        <taxon>metagenomes</taxon>
        <taxon>ecological metagenomes</taxon>
    </lineage>
</organism>
<name>A0A0F9FQM2_9ZZZZ</name>
<evidence type="ECO:0008006" key="7">
    <source>
        <dbReference type="Google" id="ProtNLM"/>
    </source>
</evidence>
<reference evidence="6" key="1">
    <citation type="journal article" date="2015" name="Nature">
        <title>Complex archaea that bridge the gap between prokaryotes and eukaryotes.</title>
        <authorList>
            <person name="Spang A."/>
            <person name="Saw J.H."/>
            <person name="Jorgensen S.L."/>
            <person name="Zaremba-Niedzwiedzka K."/>
            <person name="Martijn J."/>
            <person name="Lind A.E."/>
            <person name="van Eijk R."/>
            <person name="Schleper C."/>
            <person name="Guy L."/>
            <person name="Ettema T.J."/>
        </authorList>
    </citation>
    <scope>NUCLEOTIDE SEQUENCE</scope>
</reference>
<evidence type="ECO:0000256" key="4">
    <source>
        <dbReference type="ARBA" id="ARBA00023136"/>
    </source>
</evidence>
<dbReference type="InterPro" id="IPR004695">
    <property type="entry name" value="SLAC1/Mae1/Ssu1/TehA"/>
</dbReference>
<feature type="transmembrane region" description="Helical" evidence="5">
    <location>
        <begin position="246"/>
        <end position="268"/>
    </location>
</feature>
<dbReference type="GO" id="GO:0046583">
    <property type="term" value="F:monoatomic cation efflux transmembrane transporter activity"/>
    <property type="evidence" value="ECO:0007669"/>
    <property type="project" value="TreeGrafter"/>
</dbReference>
<dbReference type="Gene3D" id="1.50.10.150">
    <property type="entry name" value="Voltage-dependent anion channel"/>
    <property type="match status" value="1"/>
</dbReference>
<protein>
    <recommendedName>
        <fullName evidence="7">C4-dicarboxylate transporter/malic acid transport protein</fullName>
    </recommendedName>
</protein>
<evidence type="ECO:0000256" key="5">
    <source>
        <dbReference type="SAM" id="Phobius"/>
    </source>
</evidence>
<evidence type="ECO:0000313" key="6">
    <source>
        <dbReference type="EMBL" id="KKL88518.1"/>
    </source>
</evidence>
<dbReference type="CDD" id="cd09325">
    <property type="entry name" value="TDT_C4-dicarb_trans"/>
    <property type="match status" value="1"/>
</dbReference>
<dbReference type="PANTHER" id="PTHR37955:SF1">
    <property type="entry name" value="DEP DOMAIN-CONTAINING PROTEIN"/>
    <property type="match status" value="1"/>
</dbReference>
<feature type="transmembrane region" description="Helical" evidence="5">
    <location>
        <begin position="12"/>
        <end position="30"/>
    </location>
</feature>
<evidence type="ECO:0000256" key="3">
    <source>
        <dbReference type="ARBA" id="ARBA00022989"/>
    </source>
</evidence>
<dbReference type="AlphaFoldDB" id="A0A0F9FQM2"/>
<keyword evidence="3 5" id="KW-1133">Transmembrane helix</keyword>
<accession>A0A0F9FQM2</accession>
<keyword evidence="4 5" id="KW-0472">Membrane</keyword>
<comment type="subcellular location">
    <subcellularLocation>
        <location evidence="1">Membrane</location>
        <topology evidence="1">Multi-pass membrane protein</topology>
    </subcellularLocation>
</comment>
<dbReference type="InterPro" id="IPR038665">
    <property type="entry name" value="Voltage-dep_anion_channel_sf"/>
</dbReference>
<feature type="transmembrane region" description="Helical" evidence="5">
    <location>
        <begin position="99"/>
        <end position="120"/>
    </location>
</feature>
<feature type="transmembrane region" description="Helical" evidence="5">
    <location>
        <begin position="213"/>
        <end position="234"/>
    </location>
</feature>
<evidence type="ECO:0000256" key="1">
    <source>
        <dbReference type="ARBA" id="ARBA00004141"/>
    </source>
</evidence>
<dbReference type="Pfam" id="PF03595">
    <property type="entry name" value="SLAC1"/>
    <property type="match status" value="1"/>
</dbReference>
<dbReference type="GO" id="GO:0005886">
    <property type="term" value="C:plasma membrane"/>
    <property type="evidence" value="ECO:0007669"/>
    <property type="project" value="TreeGrafter"/>
</dbReference>